<comment type="caution">
    <text evidence="2">The sequence shown here is derived from an EMBL/GenBank/DDBJ whole genome shotgun (WGS) entry which is preliminary data.</text>
</comment>
<dbReference type="VEuPathDB" id="FungiDB:RhiirFUN_007197"/>
<dbReference type="GO" id="GO:0003676">
    <property type="term" value="F:nucleic acid binding"/>
    <property type="evidence" value="ECO:0007669"/>
    <property type="project" value="InterPro"/>
</dbReference>
<reference evidence="2 3" key="2">
    <citation type="journal article" date="2018" name="New Phytol.">
        <title>High intraspecific genome diversity in the model arbuscular mycorrhizal symbiont Rhizophagus irregularis.</title>
        <authorList>
            <person name="Chen E.C.H."/>
            <person name="Morin E."/>
            <person name="Beaudet D."/>
            <person name="Noel J."/>
            <person name="Yildirir G."/>
            <person name="Ndikumana S."/>
            <person name="Charron P."/>
            <person name="St-Onge C."/>
            <person name="Giorgi J."/>
            <person name="Kruger M."/>
            <person name="Marton T."/>
            <person name="Ropars J."/>
            <person name="Grigoriev I.V."/>
            <person name="Hainaut M."/>
            <person name="Henrissat B."/>
            <person name="Roux C."/>
            <person name="Martin F."/>
            <person name="Corradi N."/>
        </authorList>
    </citation>
    <scope>NUCLEOTIDE SEQUENCE [LARGE SCALE GENOMIC DNA]</scope>
    <source>
        <strain evidence="2 3">DAOM 197198</strain>
    </source>
</reference>
<gene>
    <name evidence="2" type="ORF">GLOIN_2v1762550</name>
</gene>
<dbReference type="InterPro" id="IPR036397">
    <property type="entry name" value="RNaseH_sf"/>
</dbReference>
<proteinExistence type="predicted"/>
<evidence type="ECO:0000313" key="2">
    <source>
        <dbReference type="EMBL" id="POG82002.1"/>
    </source>
</evidence>
<keyword evidence="3" id="KW-1185">Reference proteome</keyword>
<dbReference type="EMBL" id="AUPC02000007">
    <property type="protein sequence ID" value="POG82002.1"/>
    <property type="molecule type" value="Genomic_DNA"/>
</dbReference>
<dbReference type="Proteomes" id="UP000018888">
    <property type="component" value="Unassembled WGS sequence"/>
</dbReference>
<accession>A0A2P4QWM7</accession>
<dbReference type="InterPro" id="IPR012337">
    <property type="entry name" value="RNaseH-like_sf"/>
</dbReference>
<evidence type="ECO:0000313" key="3">
    <source>
        <dbReference type="Proteomes" id="UP000018888"/>
    </source>
</evidence>
<dbReference type="AlphaFoldDB" id="A0A2P4QWM7"/>
<dbReference type="InterPro" id="IPR002156">
    <property type="entry name" value="RNaseH_domain"/>
</dbReference>
<dbReference type="Pfam" id="PF00075">
    <property type="entry name" value="RNase_H"/>
    <property type="match status" value="1"/>
</dbReference>
<dbReference type="SUPFAM" id="SSF53098">
    <property type="entry name" value="Ribonuclease H-like"/>
    <property type="match status" value="1"/>
</dbReference>
<dbReference type="PROSITE" id="PS50879">
    <property type="entry name" value="RNASE_H_1"/>
    <property type="match status" value="1"/>
</dbReference>
<evidence type="ECO:0000259" key="1">
    <source>
        <dbReference type="PROSITE" id="PS50879"/>
    </source>
</evidence>
<name>A0A2P4QWM7_RHIID</name>
<dbReference type="Gene3D" id="3.30.420.10">
    <property type="entry name" value="Ribonuclease H-like superfamily/Ribonuclease H"/>
    <property type="match status" value="1"/>
</dbReference>
<feature type="domain" description="RNase H type-1" evidence="1">
    <location>
        <begin position="134"/>
        <end position="277"/>
    </location>
</feature>
<sequence>MYLSKCTGCNLSEINTLNNNYSNTCYITSLSNSTIIVNISKSNLTYPNYNKSIYKCNQQFTTIKQKVLIDFNMRNTRPSNTSSILEDPILYHSQLEQHIDLQNIHLLNQNLILQLITPNSLHIPLLKITSSLSSYTNLEFYTDGSLNRDNDIPIMGYNWIFSSNFTDNIKHSGSCKEWPSSLKAELVAILTSLIVCPPDSNVHIYTDSASCIATFNMLYPPKLTARHFQKLNNCALWNTLKHIINVLKLKISLFKVKANSGHPLNDAADLLAKEGLLSKDFLQINIRHITTQACHLTFNDSIIIDRNIRKSVKRIINFQYFEQHLSHQNLHKIKDYSLENIIDWEFSQLWFKYNPFTKPTSKKYFKHVSWRIKCSSNNLPTLDILNCNYPELLKDNDIYFLCNSHIESNEHL</sequence>
<protein>
    <submittedName>
        <fullName evidence="2">Ribonuclease H-like domain-containing protein</fullName>
    </submittedName>
</protein>
<organism evidence="2 3">
    <name type="scientific">Rhizophagus irregularis (strain DAOM 181602 / DAOM 197198 / MUCL 43194)</name>
    <name type="common">Arbuscular mycorrhizal fungus</name>
    <name type="synonym">Glomus intraradices</name>
    <dbReference type="NCBI Taxonomy" id="747089"/>
    <lineage>
        <taxon>Eukaryota</taxon>
        <taxon>Fungi</taxon>
        <taxon>Fungi incertae sedis</taxon>
        <taxon>Mucoromycota</taxon>
        <taxon>Glomeromycotina</taxon>
        <taxon>Glomeromycetes</taxon>
        <taxon>Glomerales</taxon>
        <taxon>Glomeraceae</taxon>
        <taxon>Rhizophagus</taxon>
    </lineage>
</organism>
<reference evidence="2 3" key="1">
    <citation type="journal article" date="2013" name="Proc. Natl. Acad. Sci. U.S.A.">
        <title>Genome of an arbuscular mycorrhizal fungus provides insight into the oldest plant symbiosis.</title>
        <authorList>
            <person name="Tisserant E."/>
            <person name="Malbreil M."/>
            <person name="Kuo A."/>
            <person name="Kohler A."/>
            <person name="Symeonidi A."/>
            <person name="Balestrini R."/>
            <person name="Charron P."/>
            <person name="Duensing N."/>
            <person name="Frei Dit Frey N."/>
            <person name="Gianinazzi-Pearson V."/>
            <person name="Gilbert L.B."/>
            <person name="Handa Y."/>
            <person name="Herr J.R."/>
            <person name="Hijri M."/>
            <person name="Koul R."/>
            <person name="Kawaguchi M."/>
            <person name="Krajinski F."/>
            <person name="Lammers P.J."/>
            <person name="Masclaux F.G."/>
            <person name="Murat C."/>
            <person name="Morin E."/>
            <person name="Ndikumana S."/>
            <person name="Pagni M."/>
            <person name="Petitpierre D."/>
            <person name="Requena N."/>
            <person name="Rosikiewicz P."/>
            <person name="Riley R."/>
            <person name="Saito K."/>
            <person name="San Clemente H."/>
            <person name="Shapiro H."/>
            <person name="van Tuinen D."/>
            <person name="Becard G."/>
            <person name="Bonfante P."/>
            <person name="Paszkowski U."/>
            <person name="Shachar-Hill Y.Y."/>
            <person name="Tuskan G.A."/>
            <person name="Young P.W."/>
            <person name="Sanders I.R."/>
            <person name="Henrissat B."/>
            <person name="Rensing S.A."/>
            <person name="Grigoriev I.V."/>
            <person name="Corradi N."/>
            <person name="Roux C."/>
            <person name="Martin F."/>
        </authorList>
    </citation>
    <scope>NUCLEOTIDE SEQUENCE [LARGE SCALE GENOMIC DNA]</scope>
    <source>
        <strain evidence="2 3">DAOM 197198</strain>
    </source>
</reference>
<dbReference type="GO" id="GO:0004523">
    <property type="term" value="F:RNA-DNA hybrid ribonuclease activity"/>
    <property type="evidence" value="ECO:0007669"/>
    <property type="project" value="InterPro"/>
</dbReference>